<protein>
    <submittedName>
        <fullName evidence="1">YpbS family protein</fullName>
    </submittedName>
</protein>
<evidence type="ECO:0000313" key="2">
    <source>
        <dbReference type="Proteomes" id="UP001139179"/>
    </source>
</evidence>
<dbReference type="InterPro" id="IPR019688">
    <property type="entry name" value="DUF2533"/>
</dbReference>
<organism evidence="1 2">
    <name type="scientific">Halalkalibacter oceani</name>
    <dbReference type="NCBI Taxonomy" id="1653776"/>
    <lineage>
        <taxon>Bacteria</taxon>
        <taxon>Bacillati</taxon>
        <taxon>Bacillota</taxon>
        <taxon>Bacilli</taxon>
        <taxon>Bacillales</taxon>
        <taxon>Bacillaceae</taxon>
        <taxon>Halalkalibacter</taxon>
    </lineage>
</organism>
<dbReference type="AlphaFoldDB" id="A0A9X2DLJ1"/>
<accession>A0A9X2DLJ1</accession>
<dbReference type="RefSeq" id="WP_251221637.1">
    <property type="nucleotide sequence ID" value="NZ_JAMBOL010000001.1"/>
</dbReference>
<dbReference type="Pfam" id="PF10752">
    <property type="entry name" value="DUF2533"/>
    <property type="match status" value="1"/>
</dbReference>
<dbReference type="EMBL" id="JAMBOL010000001">
    <property type="protein sequence ID" value="MCM3712784.1"/>
    <property type="molecule type" value="Genomic_DNA"/>
</dbReference>
<sequence length="85" mass="9909">MAVHLQISEQVKKHRHAQQQFRELDAKREQAIEYALAEAKAGQAINVIEINRITNEMNQIATRFHFPVRKTVTIDMVKDVIQRSK</sequence>
<gene>
    <name evidence="1" type="ORF">M3202_01700</name>
</gene>
<dbReference type="Proteomes" id="UP001139179">
    <property type="component" value="Unassembled WGS sequence"/>
</dbReference>
<keyword evidence="2" id="KW-1185">Reference proteome</keyword>
<name>A0A9X2DLJ1_9BACI</name>
<proteinExistence type="predicted"/>
<reference evidence="1" key="1">
    <citation type="submission" date="2022-05" db="EMBL/GenBank/DDBJ databases">
        <title>Comparative Genomics of Spacecraft Associated Microbes.</title>
        <authorList>
            <person name="Tran M.T."/>
            <person name="Wright A."/>
            <person name="Seuylemezian A."/>
            <person name="Eisen J."/>
            <person name="Coil D."/>
        </authorList>
    </citation>
    <scope>NUCLEOTIDE SEQUENCE</scope>
    <source>
        <strain evidence="1">214.1.1</strain>
    </source>
</reference>
<evidence type="ECO:0000313" key="1">
    <source>
        <dbReference type="EMBL" id="MCM3712784.1"/>
    </source>
</evidence>
<comment type="caution">
    <text evidence="1">The sequence shown here is derived from an EMBL/GenBank/DDBJ whole genome shotgun (WGS) entry which is preliminary data.</text>
</comment>